<dbReference type="InParanoid" id="A0A2P5FLT1"/>
<feature type="non-terminal residue" evidence="1">
    <location>
        <position position="1"/>
    </location>
</feature>
<reference evidence="2" key="1">
    <citation type="submission" date="2016-06" db="EMBL/GenBank/DDBJ databases">
        <title>Parallel loss of symbiosis genes in relatives of nitrogen-fixing non-legume Parasponia.</title>
        <authorList>
            <person name="Van Velzen R."/>
            <person name="Holmer R."/>
            <person name="Bu F."/>
            <person name="Rutten L."/>
            <person name="Van Zeijl A."/>
            <person name="Liu W."/>
            <person name="Santuari L."/>
            <person name="Cao Q."/>
            <person name="Sharma T."/>
            <person name="Shen D."/>
            <person name="Roswanjaya Y."/>
            <person name="Wardhani T."/>
            <person name="Kalhor M.S."/>
            <person name="Jansen J."/>
            <person name="Van den Hoogen J."/>
            <person name="Gungor B."/>
            <person name="Hartog M."/>
            <person name="Hontelez J."/>
            <person name="Verver J."/>
            <person name="Yang W.-C."/>
            <person name="Schijlen E."/>
            <person name="Repin R."/>
            <person name="Schilthuizen M."/>
            <person name="Schranz E."/>
            <person name="Heidstra R."/>
            <person name="Miyata K."/>
            <person name="Fedorova E."/>
            <person name="Kohlen W."/>
            <person name="Bisseling T."/>
            <person name="Smit S."/>
            <person name="Geurts R."/>
        </authorList>
    </citation>
    <scope>NUCLEOTIDE SEQUENCE [LARGE SCALE GENOMIC DNA]</scope>
    <source>
        <strain evidence="2">cv. RG33-2</strain>
    </source>
</reference>
<proteinExistence type="predicted"/>
<protein>
    <submittedName>
        <fullName evidence="1">Uncharacterized protein</fullName>
    </submittedName>
</protein>
<name>A0A2P5FLT1_TREOI</name>
<comment type="caution">
    <text evidence="1">The sequence shown here is derived from an EMBL/GenBank/DDBJ whole genome shotgun (WGS) entry which is preliminary data.</text>
</comment>
<organism evidence="1 2">
    <name type="scientific">Trema orientale</name>
    <name type="common">Charcoal tree</name>
    <name type="synonym">Celtis orientalis</name>
    <dbReference type="NCBI Taxonomy" id="63057"/>
    <lineage>
        <taxon>Eukaryota</taxon>
        <taxon>Viridiplantae</taxon>
        <taxon>Streptophyta</taxon>
        <taxon>Embryophyta</taxon>
        <taxon>Tracheophyta</taxon>
        <taxon>Spermatophyta</taxon>
        <taxon>Magnoliopsida</taxon>
        <taxon>eudicotyledons</taxon>
        <taxon>Gunneridae</taxon>
        <taxon>Pentapetalae</taxon>
        <taxon>rosids</taxon>
        <taxon>fabids</taxon>
        <taxon>Rosales</taxon>
        <taxon>Cannabaceae</taxon>
        <taxon>Trema</taxon>
    </lineage>
</organism>
<evidence type="ECO:0000313" key="1">
    <source>
        <dbReference type="EMBL" id="PON98757.1"/>
    </source>
</evidence>
<dbReference type="OrthoDB" id="10439012at2759"/>
<sequence>EDSFWVGGDSFAAAFPSFCRLSSNKGRFISEFYESSGPDPSDSNSWNFHFRRNLNDKEVSQLLDLISRLESVRISSNVKDRRIWMEDSSGVFSCKSAFVYLSSDINVVFPFLPRFF</sequence>
<dbReference type="AlphaFoldDB" id="A0A2P5FLT1"/>
<dbReference type="EMBL" id="JXTC01000022">
    <property type="protein sequence ID" value="PON98757.1"/>
    <property type="molecule type" value="Genomic_DNA"/>
</dbReference>
<keyword evidence="2" id="KW-1185">Reference proteome</keyword>
<evidence type="ECO:0000313" key="2">
    <source>
        <dbReference type="Proteomes" id="UP000237000"/>
    </source>
</evidence>
<accession>A0A2P5FLT1</accession>
<dbReference type="Proteomes" id="UP000237000">
    <property type="component" value="Unassembled WGS sequence"/>
</dbReference>
<gene>
    <name evidence="1" type="ORF">TorRG33x02_053720</name>
</gene>